<name>A0A833WU77_PHYIN</name>
<sequence>MGRTTATAEKDKLAADSIARRTRKSRQSSREGHAAPVNEDERKGAPNGDEEDPKNQSDSD</sequence>
<dbReference type="Proteomes" id="UP000602510">
    <property type="component" value="Unassembled WGS sequence"/>
</dbReference>
<feature type="region of interest" description="Disordered" evidence="1">
    <location>
        <begin position="1"/>
        <end position="60"/>
    </location>
</feature>
<dbReference type="EMBL" id="WSZM01000237">
    <property type="protein sequence ID" value="KAF4037476.1"/>
    <property type="molecule type" value="Genomic_DNA"/>
</dbReference>
<proteinExistence type="predicted"/>
<gene>
    <name evidence="2" type="ORF">GN244_ATG10209</name>
</gene>
<reference evidence="2" key="1">
    <citation type="submission" date="2020-04" db="EMBL/GenBank/DDBJ databases">
        <title>Hybrid Assembly of Korean Phytophthora infestans isolates.</title>
        <authorList>
            <person name="Prokchorchik M."/>
            <person name="Lee Y."/>
            <person name="Seo J."/>
            <person name="Cho J.-H."/>
            <person name="Park Y.-E."/>
            <person name="Jang D.-C."/>
            <person name="Im J.-S."/>
            <person name="Choi J.-G."/>
            <person name="Park H.-J."/>
            <person name="Lee G.-B."/>
            <person name="Lee Y.-G."/>
            <person name="Hong S.-Y."/>
            <person name="Cho K."/>
            <person name="Sohn K.H."/>
        </authorList>
    </citation>
    <scope>NUCLEOTIDE SEQUENCE</scope>
    <source>
        <strain evidence="2">KR_1_A1</strain>
    </source>
</reference>
<evidence type="ECO:0000256" key="1">
    <source>
        <dbReference type="SAM" id="MobiDB-lite"/>
    </source>
</evidence>
<protein>
    <submittedName>
        <fullName evidence="2">Uncharacterized protein</fullName>
    </submittedName>
</protein>
<keyword evidence="3" id="KW-1185">Reference proteome</keyword>
<accession>A0A833WU77</accession>
<organism evidence="2 3">
    <name type="scientific">Phytophthora infestans</name>
    <name type="common">Potato late blight agent</name>
    <name type="synonym">Botrytis infestans</name>
    <dbReference type="NCBI Taxonomy" id="4787"/>
    <lineage>
        <taxon>Eukaryota</taxon>
        <taxon>Sar</taxon>
        <taxon>Stramenopiles</taxon>
        <taxon>Oomycota</taxon>
        <taxon>Peronosporomycetes</taxon>
        <taxon>Peronosporales</taxon>
        <taxon>Peronosporaceae</taxon>
        <taxon>Phytophthora</taxon>
    </lineage>
</organism>
<comment type="caution">
    <text evidence="2">The sequence shown here is derived from an EMBL/GenBank/DDBJ whole genome shotgun (WGS) entry which is preliminary data.</text>
</comment>
<feature type="compositionally biased region" description="Basic and acidic residues" evidence="1">
    <location>
        <begin position="28"/>
        <end position="44"/>
    </location>
</feature>
<dbReference type="AlphaFoldDB" id="A0A833WU77"/>
<evidence type="ECO:0000313" key="2">
    <source>
        <dbReference type="EMBL" id="KAF4037476.1"/>
    </source>
</evidence>
<evidence type="ECO:0000313" key="3">
    <source>
        <dbReference type="Proteomes" id="UP000602510"/>
    </source>
</evidence>